<evidence type="ECO:0000313" key="9">
    <source>
        <dbReference type="EMBL" id="MFD2263635.1"/>
    </source>
</evidence>
<evidence type="ECO:0000256" key="6">
    <source>
        <dbReference type="HAMAP-Rule" id="MF_00031"/>
    </source>
</evidence>
<keyword evidence="5 6" id="KW-0234">DNA repair</keyword>
<gene>
    <name evidence="6 9" type="primary">ruvA</name>
    <name evidence="9" type="ORF">ACFSM5_12110</name>
</gene>
<dbReference type="Gene3D" id="1.10.8.10">
    <property type="entry name" value="DNA helicase RuvA subunit, C-terminal domain"/>
    <property type="match status" value="1"/>
</dbReference>
<comment type="function">
    <text evidence="6">The RuvA-RuvB-RuvC complex processes Holliday junction (HJ) DNA during genetic recombination and DNA repair, while the RuvA-RuvB complex plays an important role in the rescue of blocked DNA replication forks via replication fork reversal (RFR). RuvA specifically binds to HJ cruciform DNA, conferring on it an open structure. The RuvB hexamer acts as an ATP-dependent pump, pulling dsDNA into and through the RuvAB complex. HJ branch migration allows RuvC to scan DNA until it finds its consensus sequence, where it cleaves and resolves the cruciform DNA.</text>
</comment>
<dbReference type="Gene3D" id="1.10.150.20">
    <property type="entry name" value="5' to 3' exonuclease, C-terminal subdomain"/>
    <property type="match status" value="1"/>
</dbReference>
<feature type="domain" description="Holliday junction DNA helicase RuvA C-terminal" evidence="8">
    <location>
        <begin position="162"/>
        <end position="206"/>
    </location>
</feature>
<keyword evidence="1 6" id="KW-0963">Cytoplasm</keyword>
<dbReference type="InterPro" id="IPR010994">
    <property type="entry name" value="RuvA_2-like"/>
</dbReference>
<accession>A0ABW5DWM2</accession>
<keyword evidence="2 6" id="KW-0227">DNA damage</keyword>
<dbReference type="InterPro" id="IPR013849">
    <property type="entry name" value="DNA_helicase_Holl-junc_RuvA_I"/>
</dbReference>
<organism evidence="9 10">
    <name type="scientific">Lacibacterium aquatile</name>
    <dbReference type="NCBI Taxonomy" id="1168082"/>
    <lineage>
        <taxon>Bacteria</taxon>
        <taxon>Pseudomonadati</taxon>
        <taxon>Pseudomonadota</taxon>
        <taxon>Alphaproteobacteria</taxon>
        <taxon>Rhodospirillales</taxon>
        <taxon>Rhodospirillaceae</taxon>
    </lineage>
</organism>
<feature type="region of interest" description="Domain III" evidence="6">
    <location>
        <begin position="157"/>
        <end position="207"/>
    </location>
</feature>
<dbReference type="Pfam" id="PF01330">
    <property type="entry name" value="RuvA_N"/>
    <property type="match status" value="1"/>
</dbReference>
<evidence type="ECO:0000259" key="7">
    <source>
        <dbReference type="Pfam" id="PF01330"/>
    </source>
</evidence>
<comment type="subcellular location">
    <subcellularLocation>
        <location evidence="6">Cytoplasm</location>
    </subcellularLocation>
</comment>
<name>A0ABW5DWM2_9PROT</name>
<proteinExistence type="inferred from homology"/>
<keyword evidence="3 6" id="KW-0238">DNA-binding</keyword>
<dbReference type="InterPro" id="IPR036267">
    <property type="entry name" value="RuvA_C_sf"/>
</dbReference>
<evidence type="ECO:0000256" key="3">
    <source>
        <dbReference type="ARBA" id="ARBA00023125"/>
    </source>
</evidence>
<keyword evidence="9" id="KW-0378">Hydrolase</keyword>
<dbReference type="SUPFAM" id="SSF47781">
    <property type="entry name" value="RuvA domain 2-like"/>
    <property type="match status" value="1"/>
</dbReference>
<comment type="caution">
    <text evidence="9">The sequence shown here is derived from an EMBL/GenBank/DDBJ whole genome shotgun (WGS) entry which is preliminary data.</text>
</comment>
<keyword evidence="4 6" id="KW-0233">DNA recombination</keyword>
<evidence type="ECO:0000259" key="8">
    <source>
        <dbReference type="Pfam" id="PF07499"/>
    </source>
</evidence>
<dbReference type="InterPro" id="IPR012340">
    <property type="entry name" value="NA-bd_OB-fold"/>
</dbReference>
<reference evidence="10" key="1">
    <citation type="journal article" date="2019" name="Int. J. Syst. Evol. Microbiol.">
        <title>The Global Catalogue of Microorganisms (GCM) 10K type strain sequencing project: providing services to taxonomists for standard genome sequencing and annotation.</title>
        <authorList>
            <consortium name="The Broad Institute Genomics Platform"/>
            <consortium name="The Broad Institute Genome Sequencing Center for Infectious Disease"/>
            <person name="Wu L."/>
            <person name="Ma J."/>
        </authorList>
    </citation>
    <scope>NUCLEOTIDE SEQUENCE [LARGE SCALE GENOMIC DNA]</scope>
    <source>
        <strain evidence="10">CGMCC 1.19062</strain>
    </source>
</reference>
<dbReference type="NCBIfam" id="TIGR00084">
    <property type="entry name" value="ruvA"/>
    <property type="match status" value="1"/>
</dbReference>
<comment type="domain">
    <text evidence="6">Has three domains with a flexible linker between the domains II and III and assumes an 'L' shape. Domain III is highly mobile and contacts RuvB.</text>
</comment>
<comment type="similarity">
    <text evidence="6">Belongs to the RuvA family.</text>
</comment>
<evidence type="ECO:0000313" key="10">
    <source>
        <dbReference type="Proteomes" id="UP001597295"/>
    </source>
</evidence>
<dbReference type="HAMAP" id="MF_00031">
    <property type="entry name" value="DNA_HJ_migration_RuvA"/>
    <property type="match status" value="1"/>
</dbReference>
<comment type="subunit">
    <text evidence="6">Homotetramer. Forms an RuvA(8)-RuvB(12)-Holliday junction (HJ) complex. HJ DNA is sandwiched between 2 RuvA tetramers; dsDNA enters through RuvA and exits via RuvB. An RuvB hexamer assembles on each DNA strand where it exits the tetramer. Each RuvB hexamer is contacted by two RuvA subunits (via domain III) on 2 adjacent RuvB subunits; this complex drives branch migration. In the full resolvosome a probable DNA-RuvA(4)-RuvB(12)-RuvC(2) complex forms which resolves the HJ.</text>
</comment>
<dbReference type="InterPro" id="IPR000085">
    <property type="entry name" value="RuvA"/>
</dbReference>
<dbReference type="Proteomes" id="UP001597295">
    <property type="component" value="Unassembled WGS sequence"/>
</dbReference>
<evidence type="ECO:0000256" key="5">
    <source>
        <dbReference type="ARBA" id="ARBA00023204"/>
    </source>
</evidence>
<dbReference type="EMBL" id="JBHUIP010000012">
    <property type="protein sequence ID" value="MFD2263635.1"/>
    <property type="molecule type" value="Genomic_DNA"/>
</dbReference>
<feature type="domain" description="DNA helicase Holliday junction RuvA type" evidence="7">
    <location>
        <begin position="1"/>
        <end position="61"/>
    </location>
</feature>
<comment type="caution">
    <text evidence="6">Lacks conserved residue(s) required for the propagation of feature annotation.</text>
</comment>
<dbReference type="SUPFAM" id="SSF50249">
    <property type="entry name" value="Nucleic acid-binding proteins"/>
    <property type="match status" value="1"/>
</dbReference>
<protein>
    <recommendedName>
        <fullName evidence="6">Holliday junction branch migration complex subunit RuvA</fullName>
    </recommendedName>
</protein>
<keyword evidence="10" id="KW-1185">Reference proteome</keyword>
<dbReference type="RefSeq" id="WP_379876659.1">
    <property type="nucleotide sequence ID" value="NZ_JBHUIP010000012.1"/>
</dbReference>
<dbReference type="CDD" id="cd14332">
    <property type="entry name" value="UBA_RuvA_C"/>
    <property type="match status" value="1"/>
</dbReference>
<sequence length="207" mass="21274">MIAWLSGIVRDLSAANAVIDVNGVGYLVGCSGRTLGRLRLGGSAEIHVETHVSEDAIRLYGFLETEERDWFRLLQTVQGVGARVALSVLTALTPAQLAAAIASGDKAMLGRADGVGPKLAQRLAAELKDKAGGLALGAALKAQQPVTGGKDTKPVAADNKLLTDATSALVNLGYGRADAYTAVAKAASGGIDNLDKLIPAALKELMS</sequence>
<dbReference type="Pfam" id="PF07499">
    <property type="entry name" value="RuvA_C"/>
    <property type="match status" value="1"/>
</dbReference>
<evidence type="ECO:0000256" key="2">
    <source>
        <dbReference type="ARBA" id="ARBA00022763"/>
    </source>
</evidence>
<dbReference type="InterPro" id="IPR011114">
    <property type="entry name" value="RuvA_C"/>
</dbReference>
<dbReference type="Pfam" id="PF14520">
    <property type="entry name" value="HHH_5"/>
    <property type="match status" value="1"/>
</dbReference>
<dbReference type="GO" id="GO:0016787">
    <property type="term" value="F:hydrolase activity"/>
    <property type="evidence" value="ECO:0007669"/>
    <property type="project" value="UniProtKB-KW"/>
</dbReference>
<dbReference type="GO" id="GO:0003678">
    <property type="term" value="F:DNA helicase activity"/>
    <property type="evidence" value="ECO:0007669"/>
    <property type="project" value="UniProtKB-EC"/>
</dbReference>
<evidence type="ECO:0000256" key="4">
    <source>
        <dbReference type="ARBA" id="ARBA00023172"/>
    </source>
</evidence>
<dbReference type="SUPFAM" id="SSF46929">
    <property type="entry name" value="DNA helicase RuvA subunit, C-terminal domain"/>
    <property type="match status" value="1"/>
</dbReference>
<dbReference type="Gene3D" id="2.40.50.140">
    <property type="entry name" value="Nucleic acid-binding proteins"/>
    <property type="match status" value="1"/>
</dbReference>
<evidence type="ECO:0000256" key="1">
    <source>
        <dbReference type="ARBA" id="ARBA00022490"/>
    </source>
</evidence>